<dbReference type="GO" id="GO:0016887">
    <property type="term" value="F:ATP hydrolysis activity"/>
    <property type="evidence" value="ECO:0007669"/>
    <property type="project" value="InterPro"/>
</dbReference>
<feature type="transmembrane region" description="Helical" evidence="6">
    <location>
        <begin position="729"/>
        <end position="751"/>
    </location>
</feature>
<sequence length="803" mass="86202">MTIATQAPNPAQGLSGSEVKIREEQGKLNITKLPSSRSLASIIRANVLTLFNAILSIAMVIVIIFGSWQDAVFGAIMIINAVIGIFSELRAKKTLDDLAIVDAPRAKVRRDGRTEQIDVQRIVLDDIVELSLGDQIAADGEVLEVSGLEIDESMLTGESRPVLKQVGDRVLAGTSVVSGSGVMHVQAVGSDLYAQGIARHARTFSLATSEIQQGINKILRVISIALPPIILLTLWSQTRIAGGGTPYAWQHALVLAVASVVGMIPQGLVLLTSMNFAIGSATLARKGALVQELPAVEVLARVDALCLDKTGTLTTGGIRLRSLEILDQQREDQLFRALWMLNDDETNATARAVKDYLLDRGELPQVDTEASQTIPFSSERKWAAWVTQSTSIVMGAPEMLIDHVENLESLRADIRSYASEGLRVLVVVRYDEAIEDHTLPANPSPLALLVLEEDLRDDATETLAYFRRQGVRVRIISGDSPTTVAALAAQVGLRSPNGDAPHAFDARNLPEDPTSSEFLSIVEATDVFGRVTPEQKRALVKALQTQKHCVAMTGDGVNDALALKDADLGIAMGNGAAATKAVSQLVLVDQKFSVLPSVLAEGRRIMANMERVSSLFLAKTTYATLFVILSAIFAWRYPFLPRHFTYVDTLTIGVPAFFIALGPNNRRYVPGFLSRTLSLAIPSGIVLGVAALAVYSSVGSGTVLGSTAAAMTVLIAGLWLLSITARPLVLWRVALICAMAVAGVLGVLLPFARAFFAFQWPPAPLWLAIIGSGLAAGLVIEAFSRVLYMGKLREAESEGHSID</sequence>
<dbReference type="Gene3D" id="2.70.150.10">
    <property type="entry name" value="Calcium-transporting ATPase, cytoplasmic transduction domain A"/>
    <property type="match status" value="1"/>
</dbReference>
<feature type="transmembrane region" description="Helical" evidence="6">
    <location>
        <begin position="673"/>
        <end position="695"/>
    </location>
</feature>
<dbReference type="PRINTS" id="PR00119">
    <property type="entry name" value="CATATPASE"/>
</dbReference>
<dbReference type="InterPro" id="IPR044492">
    <property type="entry name" value="P_typ_ATPase_HD_dom"/>
</dbReference>
<feature type="transmembrane region" description="Helical" evidence="6">
    <location>
        <begin position="218"/>
        <end position="236"/>
    </location>
</feature>
<keyword evidence="2 6" id="KW-0812">Transmembrane</keyword>
<proteinExistence type="predicted"/>
<evidence type="ECO:0000256" key="5">
    <source>
        <dbReference type="ARBA" id="ARBA00023136"/>
    </source>
</evidence>
<dbReference type="SUPFAM" id="SSF81653">
    <property type="entry name" value="Calcium ATPase, transduction domain A"/>
    <property type="match status" value="1"/>
</dbReference>
<dbReference type="GO" id="GO:0005524">
    <property type="term" value="F:ATP binding"/>
    <property type="evidence" value="ECO:0007669"/>
    <property type="project" value="InterPro"/>
</dbReference>
<feature type="transmembrane region" description="Helical" evidence="6">
    <location>
        <begin position="763"/>
        <end position="783"/>
    </location>
</feature>
<accession>A0A6N2TRK0</accession>
<reference evidence="8" key="1">
    <citation type="submission" date="2019-11" db="EMBL/GenBank/DDBJ databases">
        <authorList>
            <person name="Feng L."/>
        </authorList>
    </citation>
    <scope>NUCLEOTIDE SEQUENCE</scope>
    <source>
        <strain evidence="8">AodontolyticusLFYP35</strain>
    </source>
</reference>
<dbReference type="PANTHER" id="PTHR42861">
    <property type="entry name" value="CALCIUM-TRANSPORTING ATPASE"/>
    <property type="match status" value="1"/>
</dbReference>
<dbReference type="Gene3D" id="3.40.1110.10">
    <property type="entry name" value="Calcium-transporting ATPase, cytoplasmic domain N"/>
    <property type="match status" value="1"/>
</dbReference>
<evidence type="ECO:0000256" key="4">
    <source>
        <dbReference type="ARBA" id="ARBA00022989"/>
    </source>
</evidence>
<dbReference type="InterPro" id="IPR036412">
    <property type="entry name" value="HAD-like_sf"/>
</dbReference>
<dbReference type="InterPro" id="IPR059000">
    <property type="entry name" value="ATPase_P-type_domA"/>
</dbReference>
<dbReference type="InterPro" id="IPR008250">
    <property type="entry name" value="ATPase_P-typ_transduc_dom_A_sf"/>
</dbReference>
<keyword evidence="5 6" id="KW-0472">Membrane</keyword>
<dbReference type="SUPFAM" id="SSF81665">
    <property type="entry name" value="Calcium ATPase, transmembrane domain M"/>
    <property type="match status" value="1"/>
</dbReference>
<dbReference type="SFLD" id="SFLDG00002">
    <property type="entry name" value="C1.7:_P-type_atpase_like"/>
    <property type="match status" value="1"/>
</dbReference>
<dbReference type="SFLD" id="SFLDS00003">
    <property type="entry name" value="Haloacid_Dehalogenase"/>
    <property type="match status" value="1"/>
</dbReference>
<feature type="transmembrane region" description="Helical" evidence="6">
    <location>
        <begin position="248"/>
        <end position="271"/>
    </location>
</feature>
<dbReference type="InterPro" id="IPR018303">
    <property type="entry name" value="ATPase_P-typ_P_site"/>
</dbReference>
<evidence type="ECO:0000256" key="6">
    <source>
        <dbReference type="SAM" id="Phobius"/>
    </source>
</evidence>
<evidence type="ECO:0000313" key="8">
    <source>
        <dbReference type="EMBL" id="VYT06086.1"/>
    </source>
</evidence>
<dbReference type="EMBL" id="CACRSM010000002">
    <property type="protein sequence ID" value="VYT06086.1"/>
    <property type="molecule type" value="Genomic_DNA"/>
</dbReference>
<dbReference type="Pfam" id="PF00702">
    <property type="entry name" value="Hydrolase"/>
    <property type="match status" value="1"/>
</dbReference>
<dbReference type="GO" id="GO:0005886">
    <property type="term" value="C:plasma membrane"/>
    <property type="evidence" value="ECO:0007669"/>
    <property type="project" value="UniProtKB-SubCell"/>
</dbReference>
<keyword evidence="4 6" id="KW-1133">Transmembrane helix</keyword>
<feature type="transmembrane region" description="Helical" evidence="6">
    <location>
        <begin position="42"/>
        <end position="65"/>
    </location>
</feature>
<dbReference type="SFLD" id="SFLDF00027">
    <property type="entry name" value="p-type_atpase"/>
    <property type="match status" value="1"/>
</dbReference>
<name>A0A6N2TRK0_9ACTO</name>
<feature type="transmembrane region" description="Helical" evidence="6">
    <location>
        <begin position="701"/>
        <end position="722"/>
    </location>
</feature>
<dbReference type="EC" id="3.6.3.8" evidence="8"/>
<dbReference type="InterPro" id="IPR023298">
    <property type="entry name" value="ATPase_P-typ_TM_dom_sf"/>
</dbReference>
<evidence type="ECO:0000259" key="7">
    <source>
        <dbReference type="Pfam" id="PF00122"/>
    </source>
</evidence>
<gene>
    <name evidence="8" type="primary">yoaB</name>
    <name evidence="8" type="ORF">AOLFYP35_01411</name>
</gene>
<feature type="domain" description="P-type ATPase A" evidence="7">
    <location>
        <begin position="103"/>
        <end position="201"/>
    </location>
</feature>
<dbReference type="InterPro" id="IPR001757">
    <property type="entry name" value="P_typ_ATPase"/>
</dbReference>
<evidence type="ECO:0000256" key="2">
    <source>
        <dbReference type="ARBA" id="ARBA00022692"/>
    </source>
</evidence>
<organism evidence="8">
    <name type="scientific">Schaalia odontolytica</name>
    <dbReference type="NCBI Taxonomy" id="1660"/>
    <lineage>
        <taxon>Bacteria</taxon>
        <taxon>Bacillati</taxon>
        <taxon>Actinomycetota</taxon>
        <taxon>Actinomycetes</taxon>
        <taxon>Actinomycetales</taxon>
        <taxon>Actinomycetaceae</taxon>
        <taxon>Schaalia</taxon>
    </lineage>
</organism>
<dbReference type="Gene3D" id="1.20.1110.10">
    <property type="entry name" value="Calcium-transporting ATPase, transmembrane domain"/>
    <property type="match status" value="1"/>
</dbReference>
<dbReference type="AlphaFoldDB" id="A0A6N2TRK0"/>
<protein>
    <submittedName>
        <fullName evidence="8">Calcium-transporting ATPase 1</fullName>
        <ecNumber evidence="8">3.6.3.8</ecNumber>
    </submittedName>
</protein>
<evidence type="ECO:0000256" key="1">
    <source>
        <dbReference type="ARBA" id="ARBA00004651"/>
    </source>
</evidence>
<dbReference type="PRINTS" id="PR00120">
    <property type="entry name" value="HATPASE"/>
</dbReference>
<evidence type="ECO:0000256" key="3">
    <source>
        <dbReference type="ARBA" id="ARBA00022967"/>
    </source>
</evidence>
<dbReference type="Pfam" id="PF00122">
    <property type="entry name" value="E1-E2_ATPase"/>
    <property type="match status" value="1"/>
</dbReference>
<dbReference type="InterPro" id="IPR023299">
    <property type="entry name" value="ATPase_P-typ_cyto_dom_N"/>
</dbReference>
<feature type="transmembrane region" description="Helical" evidence="6">
    <location>
        <begin position="71"/>
        <end position="89"/>
    </location>
</feature>
<keyword evidence="3" id="KW-1278">Translocase</keyword>
<dbReference type="InterPro" id="IPR023214">
    <property type="entry name" value="HAD_sf"/>
</dbReference>
<comment type="subcellular location">
    <subcellularLocation>
        <location evidence="1">Cell membrane</location>
        <topology evidence="1">Multi-pass membrane protein</topology>
    </subcellularLocation>
</comment>
<keyword evidence="8" id="KW-0378">Hydrolase</keyword>
<dbReference type="PROSITE" id="PS00154">
    <property type="entry name" value="ATPASE_E1_E2"/>
    <property type="match status" value="1"/>
</dbReference>
<feature type="transmembrane region" description="Helical" evidence="6">
    <location>
        <begin position="643"/>
        <end position="661"/>
    </location>
</feature>
<dbReference type="Gene3D" id="3.40.50.1000">
    <property type="entry name" value="HAD superfamily/HAD-like"/>
    <property type="match status" value="1"/>
</dbReference>
<dbReference type="SUPFAM" id="SSF56784">
    <property type="entry name" value="HAD-like"/>
    <property type="match status" value="1"/>
</dbReference>
<feature type="transmembrane region" description="Helical" evidence="6">
    <location>
        <begin position="616"/>
        <end position="637"/>
    </location>
</feature>
<dbReference type="NCBIfam" id="TIGR01494">
    <property type="entry name" value="ATPase_P-type"/>
    <property type="match status" value="2"/>
</dbReference>